<accession>W2SR23</accession>
<dbReference type="AlphaFoldDB" id="W2SR23"/>
<dbReference type="Proteomes" id="UP000053676">
    <property type="component" value="Unassembled WGS sequence"/>
</dbReference>
<evidence type="ECO:0000313" key="1">
    <source>
        <dbReference type="EMBL" id="ETN71276.1"/>
    </source>
</evidence>
<proteinExistence type="predicted"/>
<dbReference type="Gene3D" id="3.40.50.2300">
    <property type="match status" value="1"/>
</dbReference>
<gene>
    <name evidence="1" type="ORF">NECAME_14300</name>
</gene>
<evidence type="ECO:0000313" key="2">
    <source>
        <dbReference type="Proteomes" id="UP000053676"/>
    </source>
</evidence>
<dbReference type="KEGG" id="nai:NECAME_14300"/>
<protein>
    <submittedName>
        <fullName evidence="1">Uncharacterized protein</fullName>
    </submittedName>
</protein>
<dbReference type="EMBL" id="KI668829">
    <property type="protein sequence ID" value="ETN71276.1"/>
    <property type="molecule type" value="Genomic_DNA"/>
</dbReference>
<reference evidence="2" key="1">
    <citation type="journal article" date="2014" name="Nat. Genet.">
        <title>Genome of the human hookworm Necator americanus.</title>
        <authorList>
            <person name="Tang Y.T."/>
            <person name="Gao X."/>
            <person name="Rosa B.A."/>
            <person name="Abubucker S."/>
            <person name="Hallsworth-Pepin K."/>
            <person name="Martin J."/>
            <person name="Tyagi R."/>
            <person name="Heizer E."/>
            <person name="Zhang X."/>
            <person name="Bhonagiri-Palsikar V."/>
            <person name="Minx P."/>
            <person name="Warren W.C."/>
            <person name="Wang Q."/>
            <person name="Zhan B."/>
            <person name="Hotez P.J."/>
            <person name="Sternberg P.W."/>
            <person name="Dougall A."/>
            <person name="Gaze S.T."/>
            <person name="Mulvenna J."/>
            <person name="Sotillo J."/>
            <person name="Ranganathan S."/>
            <person name="Rabelo E.M."/>
            <person name="Wilson R.K."/>
            <person name="Felgner P.L."/>
            <person name="Bethony J."/>
            <person name="Hawdon J.M."/>
            <person name="Gasser R.B."/>
            <person name="Loukas A."/>
            <person name="Mitreva M."/>
        </authorList>
    </citation>
    <scope>NUCLEOTIDE SEQUENCE [LARGE SCALE GENOMIC DNA]</scope>
</reference>
<organism evidence="1 2">
    <name type="scientific">Necator americanus</name>
    <name type="common">Human hookworm</name>
    <dbReference type="NCBI Taxonomy" id="51031"/>
    <lineage>
        <taxon>Eukaryota</taxon>
        <taxon>Metazoa</taxon>
        <taxon>Ecdysozoa</taxon>
        <taxon>Nematoda</taxon>
        <taxon>Chromadorea</taxon>
        <taxon>Rhabditida</taxon>
        <taxon>Rhabditina</taxon>
        <taxon>Rhabditomorpha</taxon>
        <taxon>Strongyloidea</taxon>
        <taxon>Ancylostomatidae</taxon>
        <taxon>Bunostominae</taxon>
        <taxon>Necator</taxon>
    </lineage>
</organism>
<name>W2SR23_NECAM</name>
<dbReference type="OrthoDB" id="10622816at2759"/>
<sequence length="180" mass="21027">MLDHFEFRQKFRVKKYGVSSQVSRSFPGEAELVKITWEPRSSAYPTVWKREVIICIFSSTRDMAIEFMKAAYMAKMNTHDYVYILPWLQKRDSGGKPSTVTPGGTGLQESSRLPKRKRTRMAICTYSARTFASEAAIEDLMMQAKKIKYDVIGLTETRRRHPLNAVERDWRRIVLRNIRQ</sequence>
<keyword evidence="2" id="KW-1185">Reference proteome</keyword>